<reference evidence="1" key="1">
    <citation type="submission" date="2023-03" db="EMBL/GenBank/DDBJ databases">
        <title>Chromosome-scale reference genome and RAD-based genetic map of yellow starthistle (Centaurea solstitialis) reveal putative structural variation and QTLs associated with invader traits.</title>
        <authorList>
            <person name="Reatini B."/>
            <person name="Cang F.A."/>
            <person name="Jiang Q."/>
            <person name="Mckibben M.T.W."/>
            <person name="Barker M.S."/>
            <person name="Rieseberg L.H."/>
            <person name="Dlugosch K.M."/>
        </authorList>
    </citation>
    <scope>NUCLEOTIDE SEQUENCE</scope>
    <source>
        <strain evidence="1">CAN-66</strain>
        <tissue evidence="1">Leaf</tissue>
    </source>
</reference>
<name>A0AA38TAA6_9ASTR</name>
<evidence type="ECO:0000313" key="1">
    <source>
        <dbReference type="EMBL" id="KAJ9551441.1"/>
    </source>
</evidence>
<dbReference type="Proteomes" id="UP001172457">
    <property type="component" value="Chromosome 4"/>
</dbReference>
<accession>A0AA38TAA6</accession>
<comment type="caution">
    <text evidence="1">The sequence shown here is derived from an EMBL/GenBank/DDBJ whole genome shotgun (WGS) entry which is preliminary data.</text>
</comment>
<dbReference type="EMBL" id="JARYMX010000004">
    <property type="protein sequence ID" value="KAJ9551441.1"/>
    <property type="molecule type" value="Genomic_DNA"/>
</dbReference>
<organism evidence="1 2">
    <name type="scientific">Centaurea solstitialis</name>
    <name type="common">yellow star-thistle</name>
    <dbReference type="NCBI Taxonomy" id="347529"/>
    <lineage>
        <taxon>Eukaryota</taxon>
        <taxon>Viridiplantae</taxon>
        <taxon>Streptophyta</taxon>
        <taxon>Embryophyta</taxon>
        <taxon>Tracheophyta</taxon>
        <taxon>Spermatophyta</taxon>
        <taxon>Magnoliopsida</taxon>
        <taxon>eudicotyledons</taxon>
        <taxon>Gunneridae</taxon>
        <taxon>Pentapetalae</taxon>
        <taxon>asterids</taxon>
        <taxon>campanulids</taxon>
        <taxon>Asterales</taxon>
        <taxon>Asteraceae</taxon>
        <taxon>Carduoideae</taxon>
        <taxon>Cardueae</taxon>
        <taxon>Centaureinae</taxon>
        <taxon>Centaurea</taxon>
    </lineage>
</organism>
<sequence length="75" mass="8267">MFGLGEPNPSYPKGARGGVHVGTRRLGRARLQAEGNPPSTVLSLNTLDEIRETTGYLKSEFEIKDIGKTWFYLAT</sequence>
<dbReference type="AlphaFoldDB" id="A0AA38TAA6"/>
<protein>
    <submittedName>
        <fullName evidence="1">Uncharacterized protein</fullName>
    </submittedName>
</protein>
<proteinExistence type="predicted"/>
<evidence type="ECO:0000313" key="2">
    <source>
        <dbReference type="Proteomes" id="UP001172457"/>
    </source>
</evidence>
<keyword evidence="2" id="KW-1185">Reference proteome</keyword>
<gene>
    <name evidence="1" type="ORF">OSB04_015486</name>
</gene>